<dbReference type="EMBL" id="JABSTV010001250">
    <property type="protein sequence ID" value="KAH7956145.1"/>
    <property type="molecule type" value="Genomic_DNA"/>
</dbReference>
<reference evidence="1" key="2">
    <citation type="submission" date="2021-09" db="EMBL/GenBank/DDBJ databases">
        <authorList>
            <person name="Jia N."/>
            <person name="Wang J."/>
            <person name="Shi W."/>
            <person name="Du L."/>
            <person name="Sun Y."/>
            <person name="Zhan W."/>
            <person name="Jiang J."/>
            <person name="Wang Q."/>
            <person name="Zhang B."/>
            <person name="Ji P."/>
            <person name="Sakyi L.B."/>
            <person name="Cui X."/>
            <person name="Yuan T."/>
            <person name="Jiang B."/>
            <person name="Yang W."/>
            <person name="Lam T.T.-Y."/>
            <person name="Chang Q."/>
            <person name="Ding S."/>
            <person name="Wang X."/>
            <person name="Zhu J."/>
            <person name="Ruan X."/>
            <person name="Zhao L."/>
            <person name="Wei J."/>
            <person name="Que T."/>
            <person name="Du C."/>
            <person name="Cheng J."/>
            <person name="Dai P."/>
            <person name="Han X."/>
            <person name="Huang E."/>
            <person name="Gao Y."/>
            <person name="Liu J."/>
            <person name="Shao H."/>
            <person name="Ye R."/>
            <person name="Li L."/>
            <person name="Wei W."/>
            <person name="Wang X."/>
            <person name="Wang C."/>
            <person name="Huo Q."/>
            <person name="Li W."/>
            <person name="Guo W."/>
            <person name="Chen H."/>
            <person name="Chen S."/>
            <person name="Zhou L."/>
            <person name="Zhou L."/>
            <person name="Ni X."/>
            <person name="Tian J."/>
            <person name="Zhou Y."/>
            <person name="Sheng Y."/>
            <person name="Liu T."/>
            <person name="Pan Y."/>
            <person name="Xia L."/>
            <person name="Li J."/>
            <person name="Zhao F."/>
            <person name="Cao W."/>
        </authorList>
    </citation>
    <scope>NUCLEOTIDE SEQUENCE</scope>
    <source>
        <strain evidence="1">Rsan-2018</strain>
        <tissue evidence="1">Larvae</tissue>
    </source>
</reference>
<evidence type="ECO:0000313" key="1">
    <source>
        <dbReference type="EMBL" id="KAH7956145.1"/>
    </source>
</evidence>
<accession>A0A9D4PUU4</accession>
<proteinExistence type="predicted"/>
<dbReference type="Proteomes" id="UP000821837">
    <property type="component" value="Unassembled WGS sequence"/>
</dbReference>
<gene>
    <name evidence="1" type="ORF">HPB52_006484</name>
</gene>
<protein>
    <submittedName>
        <fullName evidence="1">Uncharacterized protein</fullName>
    </submittedName>
</protein>
<keyword evidence="2" id="KW-1185">Reference proteome</keyword>
<dbReference type="VEuPathDB" id="VectorBase:RSAN_028764"/>
<sequence>MSGVENLLKTGIVAAPEGSNILHEQASGPSKALPAATLKIYLIFHKVPLMSSTALKEQDKGGLLYLPDELLYVLEERMFTNCALQERPNLQRPLASLLSVAVPALVESAVLQYIMGDDQHRQDLAELVRPRFTKPILRSYS</sequence>
<reference evidence="1" key="1">
    <citation type="journal article" date="2020" name="Cell">
        <title>Large-Scale Comparative Analyses of Tick Genomes Elucidate Their Genetic Diversity and Vector Capacities.</title>
        <authorList>
            <consortium name="Tick Genome and Microbiome Consortium (TIGMIC)"/>
            <person name="Jia N."/>
            <person name="Wang J."/>
            <person name="Shi W."/>
            <person name="Du L."/>
            <person name="Sun Y."/>
            <person name="Zhan W."/>
            <person name="Jiang J.F."/>
            <person name="Wang Q."/>
            <person name="Zhang B."/>
            <person name="Ji P."/>
            <person name="Bell-Sakyi L."/>
            <person name="Cui X.M."/>
            <person name="Yuan T.T."/>
            <person name="Jiang B.G."/>
            <person name="Yang W.F."/>
            <person name="Lam T.T."/>
            <person name="Chang Q.C."/>
            <person name="Ding S.J."/>
            <person name="Wang X.J."/>
            <person name="Zhu J.G."/>
            <person name="Ruan X.D."/>
            <person name="Zhao L."/>
            <person name="Wei J.T."/>
            <person name="Ye R.Z."/>
            <person name="Que T.C."/>
            <person name="Du C.H."/>
            <person name="Zhou Y.H."/>
            <person name="Cheng J.X."/>
            <person name="Dai P.F."/>
            <person name="Guo W.B."/>
            <person name="Han X.H."/>
            <person name="Huang E.J."/>
            <person name="Li L.F."/>
            <person name="Wei W."/>
            <person name="Gao Y.C."/>
            <person name="Liu J.Z."/>
            <person name="Shao H.Z."/>
            <person name="Wang X."/>
            <person name="Wang C.C."/>
            <person name="Yang T.C."/>
            <person name="Huo Q.B."/>
            <person name="Li W."/>
            <person name="Chen H.Y."/>
            <person name="Chen S.E."/>
            <person name="Zhou L.G."/>
            <person name="Ni X.B."/>
            <person name="Tian J.H."/>
            <person name="Sheng Y."/>
            <person name="Liu T."/>
            <person name="Pan Y.S."/>
            <person name="Xia L.Y."/>
            <person name="Li J."/>
            <person name="Zhao F."/>
            <person name="Cao W.C."/>
        </authorList>
    </citation>
    <scope>NUCLEOTIDE SEQUENCE</scope>
    <source>
        <strain evidence="1">Rsan-2018</strain>
    </source>
</reference>
<comment type="caution">
    <text evidence="1">The sequence shown here is derived from an EMBL/GenBank/DDBJ whole genome shotgun (WGS) entry which is preliminary data.</text>
</comment>
<dbReference type="AlphaFoldDB" id="A0A9D4PUU4"/>
<name>A0A9D4PUU4_RHISA</name>
<evidence type="ECO:0000313" key="2">
    <source>
        <dbReference type="Proteomes" id="UP000821837"/>
    </source>
</evidence>
<organism evidence="1 2">
    <name type="scientific">Rhipicephalus sanguineus</name>
    <name type="common">Brown dog tick</name>
    <name type="synonym">Ixodes sanguineus</name>
    <dbReference type="NCBI Taxonomy" id="34632"/>
    <lineage>
        <taxon>Eukaryota</taxon>
        <taxon>Metazoa</taxon>
        <taxon>Ecdysozoa</taxon>
        <taxon>Arthropoda</taxon>
        <taxon>Chelicerata</taxon>
        <taxon>Arachnida</taxon>
        <taxon>Acari</taxon>
        <taxon>Parasitiformes</taxon>
        <taxon>Ixodida</taxon>
        <taxon>Ixodoidea</taxon>
        <taxon>Ixodidae</taxon>
        <taxon>Rhipicephalinae</taxon>
        <taxon>Rhipicephalus</taxon>
        <taxon>Rhipicephalus</taxon>
    </lineage>
</organism>